<sequence length="161" mass="17755">MWIPPNLSIFGTQIPTIMKSLILTFFLSLSLHLGVHAQYMEMEDPEKQHAVRKVEQYSKLKRTGFTMLGGGVLASLIGAGLIASSDWEKDPYTGQYYTDSSNAGYGIIAIVYAGIPLIAGGTTLAIIGNYKEKSYMRKLDNLSASYFNKQGAHGMRLTYAF</sequence>
<reference evidence="3" key="1">
    <citation type="submission" date="2016-11" db="EMBL/GenBank/DDBJ databases">
        <authorList>
            <person name="Varghese N."/>
            <person name="Submissions S."/>
        </authorList>
    </citation>
    <scope>NUCLEOTIDE SEQUENCE [LARGE SCALE GENOMIC DNA]</scope>
    <source>
        <strain evidence="3">DSM 26134</strain>
    </source>
</reference>
<dbReference type="AlphaFoldDB" id="A0A1M6NX07"/>
<evidence type="ECO:0000313" key="2">
    <source>
        <dbReference type="EMBL" id="SHK00265.1"/>
    </source>
</evidence>
<feature type="transmembrane region" description="Helical" evidence="1">
    <location>
        <begin position="20"/>
        <end position="42"/>
    </location>
</feature>
<feature type="transmembrane region" description="Helical" evidence="1">
    <location>
        <begin position="63"/>
        <end position="83"/>
    </location>
</feature>
<organism evidence="2 3">
    <name type="scientific">Reichenbachiella agariperforans</name>
    <dbReference type="NCBI Taxonomy" id="156994"/>
    <lineage>
        <taxon>Bacteria</taxon>
        <taxon>Pseudomonadati</taxon>
        <taxon>Bacteroidota</taxon>
        <taxon>Cytophagia</taxon>
        <taxon>Cytophagales</taxon>
        <taxon>Reichenbachiellaceae</taxon>
        <taxon>Reichenbachiella</taxon>
    </lineage>
</organism>
<evidence type="ECO:0000313" key="3">
    <source>
        <dbReference type="Proteomes" id="UP000184474"/>
    </source>
</evidence>
<gene>
    <name evidence="2" type="ORF">SAMN04488028_102451</name>
</gene>
<dbReference type="STRING" id="156994.SAMN04488028_102451"/>
<proteinExistence type="predicted"/>
<accession>A0A1M6NX07</accession>
<feature type="transmembrane region" description="Helical" evidence="1">
    <location>
        <begin position="103"/>
        <end position="128"/>
    </location>
</feature>
<keyword evidence="1" id="KW-0472">Membrane</keyword>
<dbReference type="Proteomes" id="UP000184474">
    <property type="component" value="Unassembled WGS sequence"/>
</dbReference>
<name>A0A1M6NX07_REIAG</name>
<keyword evidence="3" id="KW-1185">Reference proteome</keyword>
<protein>
    <submittedName>
        <fullName evidence="2">Uncharacterized protein</fullName>
    </submittedName>
</protein>
<keyword evidence="1" id="KW-0812">Transmembrane</keyword>
<keyword evidence="1" id="KW-1133">Transmembrane helix</keyword>
<evidence type="ECO:0000256" key="1">
    <source>
        <dbReference type="SAM" id="Phobius"/>
    </source>
</evidence>
<dbReference type="EMBL" id="FRAA01000002">
    <property type="protein sequence ID" value="SHK00265.1"/>
    <property type="molecule type" value="Genomic_DNA"/>
</dbReference>